<comment type="similarity">
    <text evidence="1 5">Belongs to the thiolase-like superfamily. Thiolase family.</text>
</comment>
<feature type="domain" description="Thiolase C-terminal" evidence="7">
    <location>
        <begin position="268"/>
        <end position="390"/>
    </location>
</feature>
<dbReference type="Proteomes" id="UP000437748">
    <property type="component" value="Unassembled WGS sequence"/>
</dbReference>
<sequence>MNSVYIVAAKRTPVGRFQGVFKSLSASKLGATAVKAVVEASGVSSTHIDEIIMGEVLTAGVGQAPARQAAIYAGLPESVQALTIGKVCGSGLKSVILGAQSIMVQDSHLVIAGGQESMTNAPYLMPQAREGMRMGNKEIIDSMIIDGLWDPYNNLHMGSCAELCAKEYHFSREEQDAFAKESYLRARKAIDMGLFKNEIAPVTVTNSKVTTQIELDEEPMAADLEKMGNLKPAFDKDGTVTAANASKINDGAAALLLASEEAIKKYNLKPLAKIVSWAGHAQDPKWFTTAPVTAMQRALQKANLTSQQIDLFEINEAFALVTMAAMKKLEIPHSKVNVNGGACAIGHPIGASGARILTTLVHSLIHNKKKYGLATLCIGGGEGIAVIVERV</sequence>
<keyword evidence="2 5" id="KW-0808">Transferase</keyword>
<dbReference type="NCBIfam" id="TIGR01930">
    <property type="entry name" value="AcCoA-C-Actrans"/>
    <property type="match status" value="1"/>
</dbReference>
<dbReference type="GO" id="GO:0003988">
    <property type="term" value="F:acetyl-CoA C-acyltransferase activity"/>
    <property type="evidence" value="ECO:0007669"/>
    <property type="project" value="UniProtKB-EC"/>
</dbReference>
<gene>
    <name evidence="8" type="ORF">GCL60_03690</name>
</gene>
<evidence type="ECO:0000256" key="4">
    <source>
        <dbReference type="PIRSR" id="PIRSR000429-1"/>
    </source>
</evidence>
<feature type="active site" description="Proton acceptor" evidence="4">
    <location>
        <position position="377"/>
    </location>
</feature>
<feature type="domain" description="Thiolase N-terminal" evidence="6">
    <location>
        <begin position="4"/>
        <end position="261"/>
    </location>
</feature>
<dbReference type="CDD" id="cd00751">
    <property type="entry name" value="thiolase"/>
    <property type="match status" value="1"/>
</dbReference>
<feature type="active site" description="Proton acceptor" evidence="4">
    <location>
        <position position="347"/>
    </location>
</feature>
<dbReference type="Gene3D" id="3.40.47.10">
    <property type="match status" value="2"/>
</dbReference>
<feature type="active site" description="Acyl-thioester intermediate" evidence="4">
    <location>
        <position position="88"/>
    </location>
</feature>
<dbReference type="InterPro" id="IPR020617">
    <property type="entry name" value="Thiolase_C"/>
</dbReference>
<evidence type="ECO:0000313" key="9">
    <source>
        <dbReference type="Proteomes" id="UP000437748"/>
    </source>
</evidence>
<name>A0A6N6VWN3_9BACT</name>
<dbReference type="PIRSF" id="PIRSF000429">
    <property type="entry name" value="Ac-CoA_Ac_transf"/>
    <property type="match status" value="1"/>
</dbReference>
<keyword evidence="3 5" id="KW-0012">Acyltransferase</keyword>
<dbReference type="PANTHER" id="PTHR18919:SF138">
    <property type="entry name" value="ACETYL-COA C-ACETYLTRANSFERASE"/>
    <property type="match status" value="1"/>
</dbReference>
<evidence type="ECO:0000256" key="1">
    <source>
        <dbReference type="ARBA" id="ARBA00010982"/>
    </source>
</evidence>
<reference evidence="8 9" key="1">
    <citation type="submission" date="2019-10" db="EMBL/GenBank/DDBJ databases">
        <title>New species of Slilvanegrellaceae.</title>
        <authorList>
            <person name="Pitt A."/>
            <person name="Hahn M.W."/>
        </authorList>
    </citation>
    <scope>NUCLEOTIDE SEQUENCE [LARGE SCALE GENOMIC DNA]</scope>
    <source>
        <strain evidence="8 9">SP-Ram-0.45-NSY-1</strain>
    </source>
</reference>
<evidence type="ECO:0000259" key="7">
    <source>
        <dbReference type="Pfam" id="PF02803"/>
    </source>
</evidence>
<evidence type="ECO:0000256" key="5">
    <source>
        <dbReference type="RuleBase" id="RU003557"/>
    </source>
</evidence>
<dbReference type="RefSeq" id="WP_153418573.1">
    <property type="nucleotide sequence ID" value="NZ_WFLM01000001.1"/>
</dbReference>
<keyword evidence="9" id="KW-1185">Reference proteome</keyword>
<evidence type="ECO:0000313" key="8">
    <source>
        <dbReference type="EMBL" id="KAB8041050.1"/>
    </source>
</evidence>
<dbReference type="OrthoDB" id="5288465at2"/>
<dbReference type="EC" id="2.3.1.16" evidence="8"/>
<protein>
    <submittedName>
        <fullName evidence="8">Acetyl-CoA C-acyltransferase</fullName>
        <ecNumber evidence="8">2.3.1.16</ecNumber>
    </submittedName>
</protein>
<dbReference type="InterPro" id="IPR002155">
    <property type="entry name" value="Thiolase"/>
</dbReference>
<dbReference type="InterPro" id="IPR016039">
    <property type="entry name" value="Thiolase-like"/>
</dbReference>
<dbReference type="AlphaFoldDB" id="A0A6N6VWN3"/>
<evidence type="ECO:0000259" key="6">
    <source>
        <dbReference type="Pfam" id="PF00108"/>
    </source>
</evidence>
<dbReference type="EMBL" id="WFLM01000001">
    <property type="protein sequence ID" value="KAB8041050.1"/>
    <property type="molecule type" value="Genomic_DNA"/>
</dbReference>
<dbReference type="InterPro" id="IPR020610">
    <property type="entry name" value="Thiolase_AS"/>
</dbReference>
<dbReference type="PROSITE" id="PS00099">
    <property type="entry name" value="THIOLASE_3"/>
    <property type="match status" value="1"/>
</dbReference>
<dbReference type="FunFam" id="3.40.47.10:FF:000010">
    <property type="entry name" value="Acetyl-CoA acetyltransferase (Thiolase)"/>
    <property type="match status" value="1"/>
</dbReference>
<dbReference type="InterPro" id="IPR020616">
    <property type="entry name" value="Thiolase_N"/>
</dbReference>
<proteinExistence type="inferred from homology"/>
<dbReference type="SUPFAM" id="SSF53901">
    <property type="entry name" value="Thiolase-like"/>
    <property type="match status" value="2"/>
</dbReference>
<evidence type="ECO:0000256" key="2">
    <source>
        <dbReference type="ARBA" id="ARBA00022679"/>
    </source>
</evidence>
<accession>A0A6N6VWN3</accession>
<comment type="caution">
    <text evidence="8">The sequence shown here is derived from an EMBL/GenBank/DDBJ whole genome shotgun (WGS) entry which is preliminary data.</text>
</comment>
<organism evidence="8 9">
    <name type="scientific">Silvanigrella paludirubra</name>
    <dbReference type="NCBI Taxonomy" id="2499159"/>
    <lineage>
        <taxon>Bacteria</taxon>
        <taxon>Pseudomonadati</taxon>
        <taxon>Bdellovibrionota</taxon>
        <taxon>Oligoflexia</taxon>
        <taxon>Silvanigrellales</taxon>
        <taxon>Silvanigrellaceae</taxon>
        <taxon>Silvanigrella</taxon>
    </lineage>
</organism>
<dbReference type="PANTHER" id="PTHR18919">
    <property type="entry name" value="ACETYL-COA C-ACYLTRANSFERASE"/>
    <property type="match status" value="1"/>
</dbReference>
<dbReference type="Pfam" id="PF02803">
    <property type="entry name" value="Thiolase_C"/>
    <property type="match status" value="1"/>
</dbReference>
<dbReference type="Pfam" id="PF00108">
    <property type="entry name" value="Thiolase_N"/>
    <property type="match status" value="1"/>
</dbReference>
<evidence type="ECO:0000256" key="3">
    <source>
        <dbReference type="ARBA" id="ARBA00023315"/>
    </source>
</evidence>